<name>A0ABV7KTA2_PLAOK</name>
<proteinExistence type="predicted"/>
<accession>A0ABV7KTA2</accession>
<evidence type="ECO:0000256" key="1">
    <source>
        <dbReference type="SAM" id="Phobius"/>
    </source>
</evidence>
<keyword evidence="1" id="KW-0472">Membrane</keyword>
<evidence type="ECO:0000313" key="2">
    <source>
        <dbReference type="EMBL" id="MFC3212448.1"/>
    </source>
</evidence>
<sequence>MISIFFTLLINILFLGTAFTISYQMDIEKWNIGTGNWKIVYLLIAIPIITWFNAFLLQFVKVEDTTK</sequence>
<organism evidence="2 3">
    <name type="scientific">Planomicrobium okeanokoites</name>
    <name type="common">Planococcus okeanokoites</name>
    <name type="synonym">Flavobacterium okeanokoites</name>
    <dbReference type="NCBI Taxonomy" id="244"/>
    <lineage>
        <taxon>Bacteria</taxon>
        <taxon>Bacillati</taxon>
        <taxon>Bacillota</taxon>
        <taxon>Bacilli</taxon>
        <taxon>Bacillales</taxon>
        <taxon>Caryophanaceae</taxon>
        <taxon>Planomicrobium</taxon>
    </lineage>
</organism>
<feature type="transmembrane region" description="Helical" evidence="1">
    <location>
        <begin position="39"/>
        <end position="60"/>
    </location>
</feature>
<dbReference type="RefSeq" id="WP_133299085.1">
    <property type="nucleotide sequence ID" value="NZ_JBHRUJ010000017.1"/>
</dbReference>
<keyword evidence="1" id="KW-0812">Transmembrane</keyword>
<gene>
    <name evidence="2" type="ORF">ACFOEJ_15265</name>
</gene>
<evidence type="ECO:0000313" key="3">
    <source>
        <dbReference type="Proteomes" id="UP001595625"/>
    </source>
</evidence>
<comment type="caution">
    <text evidence="2">The sequence shown here is derived from an EMBL/GenBank/DDBJ whole genome shotgun (WGS) entry which is preliminary data.</text>
</comment>
<reference evidence="3" key="1">
    <citation type="journal article" date="2019" name="Int. J. Syst. Evol. Microbiol.">
        <title>The Global Catalogue of Microorganisms (GCM) 10K type strain sequencing project: providing services to taxonomists for standard genome sequencing and annotation.</title>
        <authorList>
            <consortium name="The Broad Institute Genomics Platform"/>
            <consortium name="The Broad Institute Genome Sequencing Center for Infectious Disease"/>
            <person name="Wu L."/>
            <person name="Ma J."/>
        </authorList>
    </citation>
    <scope>NUCLEOTIDE SEQUENCE [LARGE SCALE GENOMIC DNA]</scope>
    <source>
        <strain evidence="3">CCM 320</strain>
    </source>
</reference>
<dbReference type="EMBL" id="JBHRUJ010000017">
    <property type="protein sequence ID" value="MFC3212448.1"/>
    <property type="molecule type" value="Genomic_DNA"/>
</dbReference>
<protein>
    <submittedName>
        <fullName evidence="2">Uncharacterized protein</fullName>
    </submittedName>
</protein>
<keyword evidence="1" id="KW-1133">Transmembrane helix</keyword>
<dbReference type="Proteomes" id="UP001595625">
    <property type="component" value="Unassembled WGS sequence"/>
</dbReference>
<keyword evidence="3" id="KW-1185">Reference proteome</keyword>